<feature type="region of interest" description="Disordered" evidence="1">
    <location>
        <begin position="77"/>
        <end position="126"/>
    </location>
</feature>
<dbReference type="Proteomes" id="UP000003250">
    <property type="component" value="Unassembled WGS sequence"/>
</dbReference>
<reference evidence="3 4" key="1">
    <citation type="journal article" date="2012" name="J. Bacteriol.">
        <title>Draft Genome Sequence of Mesorhizobium alhagi CCNWXJ12-2T, a Novel Salt-Resistant Species Isolated from the Desert of Northwestern China.</title>
        <authorList>
            <person name="Zhou M."/>
            <person name="Chen W."/>
            <person name="Chen H."/>
            <person name="Wei G."/>
        </authorList>
    </citation>
    <scope>NUCLEOTIDE SEQUENCE [LARGE SCALE GENOMIC DNA]</scope>
    <source>
        <strain evidence="3 4">CCNWXJ12-2</strain>
    </source>
</reference>
<feature type="transmembrane region" description="Helical" evidence="2">
    <location>
        <begin position="23"/>
        <end position="47"/>
    </location>
</feature>
<dbReference type="AlphaFoldDB" id="H0I0Y5"/>
<dbReference type="PATRIC" id="fig|1107882.3.peg.5918"/>
<evidence type="ECO:0000313" key="4">
    <source>
        <dbReference type="Proteomes" id="UP000003250"/>
    </source>
</evidence>
<gene>
    <name evidence="3" type="ORF">MAXJ12_30612</name>
</gene>
<name>H0I0Y5_9HYPH</name>
<keyword evidence="2" id="KW-1133">Transmembrane helix</keyword>
<evidence type="ECO:0000313" key="3">
    <source>
        <dbReference type="EMBL" id="EHK53347.1"/>
    </source>
</evidence>
<proteinExistence type="predicted"/>
<evidence type="ECO:0000256" key="2">
    <source>
        <dbReference type="SAM" id="Phobius"/>
    </source>
</evidence>
<feature type="transmembrane region" description="Helical" evidence="2">
    <location>
        <begin position="53"/>
        <end position="73"/>
    </location>
</feature>
<keyword evidence="2" id="KW-0472">Membrane</keyword>
<sequence length="126" mass="14162">MVERTFAWIYQFRRLTIRCERHAALSPFLVLAAALNIIAASVVMLLARNGLPPLAVLLFVVAAVLLIIALVQLESRDHTAGREESRPPHQLRNDGFWREARDSGPQSPIWSPKQPHMDLPCFNDGP</sequence>
<dbReference type="EMBL" id="AHAM01000273">
    <property type="protein sequence ID" value="EHK53347.1"/>
    <property type="molecule type" value="Genomic_DNA"/>
</dbReference>
<evidence type="ECO:0000256" key="1">
    <source>
        <dbReference type="SAM" id="MobiDB-lite"/>
    </source>
</evidence>
<accession>H0I0Y5</accession>
<keyword evidence="4" id="KW-1185">Reference proteome</keyword>
<protein>
    <submittedName>
        <fullName evidence="3">Uncharacterized protein</fullName>
    </submittedName>
</protein>
<feature type="compositionally biased region" description="Basic and acidic residues" evidence="1">
    <location>
        <begin position="77"/>
        <end position="102"/>
    </location>
</feature>
<organism evidence="3 4">
    <name type="scientific">Mesorhizobium alhagi CCNWXJ12-2</name>
    <dbReference type="NCBI Taxonomy" id="1107882"/>
    <lineage>
        <taxon>Bacteria</taxon>
        <taxon>Pseudomonadati</taxon>
        <taxon>Pseudomonadota</taxon>
        <taxon>Alphaproteobacteria</taxon>
        <taxon>Hyphomicrobiales</taxon>
        <taxon>Phyllobacteriaceae</taxon>
        <taxon>Allomesorhizobium</taxon>
    </lineage>
</organism>
<keyword evidence="2" id="KW-0812">Transmembrane</keyword>